<accession>A0A2P6NDW5</accession>
<dbReference type="InParanoid" id="A0A2P6NDW5"/>
<feature type="region of interest" description="Disordered" evidence="1">
    <location>
        <begin position="1"/>
        <end position="64"/>
    </location>
</feature>
<dbReference type="AlphaFoldDB" id="A0A2P6NDW5"/>
<keyword evidence="3" id="KW-1185">Reference proteome</keyword>
<protein>
    <submittedName>
        <fullName evidence="2">Uncharacterized protein</fullName>
    </submittedName>
</protein>
<reference evidence="2 3" key="1">
    <citation type="journal article" date="2018" name="Genome Biol. Evol.">
        <title>Multiple Roots of Fruiting Body Formation in Amoebozoa.</title>
        <authorList>
            <person name="Hillmann F."/>
            <person name="Forbes G."/>
            <person name="Novohradska S."/>
            <person name="Ferling I."/>
            <person name="Riege K."/>
            <person name="Groth M."/>
            <person name="Westermann M."/>
            <person name="Marz M."/>
            <person name="Spaller T."/>
            <person name="Winckler T."/>
            <person name="Schaap P."/>
            <person name="Glockner G."/>
        </authorList>
    </citation>
    <scope>NUCLEOTIDE SEQUENCE [LARGE SCALE GENOMIC DNA]</scope>
    <source>
        <strain evidence="2 3">Jena</strain>
    </source>
</reference>
<dbReference type="Proteomes" id="UP000241769">
    <property type="component" value="Unassembled WGS sequence"/>
</dbReference>
<evidence type="ECO:0000256" key="1">
    <source>
        <dbReference type="SAM" id="MobiDB-lite"/>
    </source>
</evidence>
<name>A0A2P6NDW5_9EUKA</name>
<dbReference type="EMBL" id="MDYQ01000110">
    <property type="protein sequence ID" value="PRP82147.1"/>
    <property type="molecule type" value="Genomic_DNA"/>
</dbReference>
<evidence type="ECO:0000313" key="3">
    <source>
        <dbReference type="Proteomes" id="UP000241769"/>
    </source>
</evidence>
<organism evidence="2 3">
    <name type="scientific">Planoprotostelium fungivorum</name>
    <dbReference type="NCBI Taxonomy" id="1890364"/>
    <lineage>
        <taxon>Eukaryota</taxon>
        <taxon>Amoebozoa</taxon>
        <taxon>Evosea</taxon>
        <taxon>Variosea</taxon>
        <taxon>Cavosteliida</taxon>
        <taxon>Cavosteliaceae</taxon>
        <taxon>Planoprotostelium</taxon>
    </lineage>
</organism>
<proteinExistence type="predicted"/>
<evidence type="ECO:0000313" key="2">
    <source>
        <dbReference type="EMBL" id="PRP82147.1"/>
    </source>
</evidence>
<sequence>MLQGYIPGKPPRREDDSDQSTSLGRAKRVLSFILDWNDPPTPPHPHNPVVTPMDTNHAPGAGTQ</sequence>
<gene>
    <name evidence="2" type="ORF">PROFUN_10355</name>
</gene>
<comment type="caution">
    <text evidence="2">The sequence shown here is derived from an EMBL/GenBank/DDBJ whole genome shotgun (WGS) entry which is preliminary data.</text>
</comment>